<name>A0ABN7WSM5_GIGMA</name>
<feature type="non-terminal residue" evidence="2">
    <location>
        <position position="1"/>
    </location>
</feature>
<comment type="caution">
    <text evidence="2">The sequence shown here is derived from an EMBL/GenBank/DDBJ whole genome shotgun (WGS) entry which is preliminary data.</text>
</comment>
<proteinExistence type="predicted"/>
<dbReference type="EMBL" id="CAJVQB010061437">
    <property type="protein sequence ID" value="CAG8839860.1"/>
    <property type="molecule type" value="Genomic_DNA"/>
</dbReference>
<feature type="region of interest" description="Disordered" evidence="1">
    <location>
        <begin position="1"/>
        <end position="71"/>
    </location>
</feature>
<evidence type="ECO:0000256" key="1">
    <source>
        <dbReference type="SAM" id="MobiDB-lite"/>
    </source>
</evidence>
<organism evidence="2 3">
    <name type="scientific">Gigaspora margarita</name>
    <dbReference type="NCBI Taxonomy" id="4874"/>
    <lineage>
        <taxon>Eukaryota</taxon>
        <taxon>Fungi</taxon>
        <taxon>Fungi incertae sedis</taxon>
        <taxon>Mucoromycota</taxon>
        <taxon>Glomeromycotina</taxon>
        <taxon>Glomeromycetes</taxon>
        <taxon>Diversisporales</taxon>
        <taxon>Gigasporaceae</taxon>
        <taxon>Gigaspora</taxon>
    </lineage>
</organism>
<accession>A0ABN7WSM5</accession>
<keyword evidence="3" id="KW-1185">Reference proteome</keyword>
<reference evidence="2 3" key="1">
    <citation type="submission" date="2021-06" db="EMBL/GenBank/DDBJ databases">
        <authorList>
            <person name="Kallberg Y."/>
            <person name="Tangrot J."/>
            <person name="Rosling A."/>
        </authorList>
    </citation>
    <scope>NUCLEOTIDE SEQUENCE [LARGE SCALE GENOMIC DNA]</scope>
    <source>
        <strain evidence="2 3">120-4 pot B 10/14</strain>
    </source>
</reference>
<feature type="compositionally biased region" description="Basic and acidic residues" evidence="1">
    <location>
        <begin position="44"/>
        <end position="56"/>
    </location>
</feature>
<gene>
    <name evidence="2" type="ORF">GMARGA_LOCUS34642</name>
</gene>
<protein>
    <submittedName>
        <fullName evidence="2">33350_t:CDS:1</fullName>
    </submittedName>
</protein>
<evidence type="ECO:0000313" key="3">
    <source>
        <dbReference type="Proteomes" id="UP000789901"/>
    </source>
</evidence>
<evidence type="ECO:0000313" key="2">
    <source>
        <dbReference type="EMBL" id="CAG8839860.1"/>
    </source>
</evidence>
<dbReference type="Proteomes" id="UP000789901">
    <property type="component" value="Unassembled WGS sequence"/>
</dbReference>
<sequence length="141" mass="16690">RNYLQKRSIRTLSSSGKVEKEHTRNNNNFAEETRQNSQRRRDKKERTQKNEHEKIPETNMAKQQKKQKFNDDEKVELELNALKEITNIWNNSSIEYFGEAKEAVQKPSTSEIDPEPMPEMVMQVEQITEQKTRPNSIEKKA</sequence>